<dbReference type="AlphaFoldDB" id="A0A934U569"/>
<name>A0A934U569_9NOCA</name>
<organism evidence="1 2">
    <name type="scientific">Antrihabitans stalagmiti</name>
    <dbReference type="NCBI Taxonomy" id="2799499"/>
    <lineage>
        <taxon>Bacteria</taxon>
        <taxon>Bacillati</taxon>
        <taxon>Actinomycetota</taxon>
        <taxon>Actinomycetes</taxon>
        <taxon>Mycobacteriales</taxon>
        <taxon>Nocardiaceae</taxon>
        <taxon>Antrihabitans</taxon>
    </lineage>
</organism>
<sequence>MSERTIHPGASVRVTAGPELSADASEYVHMRLGNAPEHAGEACGHIEIEPTP</sequence>
<dbReference type="Proteomes" id="UP000655868">
    <property type="component" value="Unassembled WGS sequence"/>
</dbReference>
<evidence type="ECO:0000313" key="1">
    <source>
        <dbReference type="EMBL" id="MBJ8341249.1"/>
    </source>
</evidence>
<protein>
    <submittedName>
        <fullName evidence="1">Uncharacterized protein</fullName>
    </submittedName>
</protein>
<dbReference type="RefSeq" id="WP_199706139.1">
    <property type="nucleotide sequence ID" value="NZ_JAEMNV010000007.1"/>
</dbReference>
<proteinExistence type="predicted"/>
<comment type="caution">
    <text evidence="1">The sequence shown here is derived from an EMBL/GenBank/DDBJ whole genome shotgun (WGS) entry which is preliminary data.</text>
</comment>
<evidence type="ECO:0000313" key="2">
    <source>
        <dbReference type="Proteomes" id="UP000655868"/>
    </source>
</evidence>
<dbReference type="EMBL" id="JAEMNV010000007">
    <property type="protein sequence ID" value="MBJ8341249.1"/>
    <property type="molecule type" value="Genomic_DNA"/>
</dbReference>
<reference evidence="1" key="1">
    <citation type="submission" date="2020-12" db="EMBL/GenBank/DDBJ databases">
        <title>Antrihabitans popcorni sp. nov. and Antrihabitans auranticaus sp. nov., isolated from a larva cave.</title>
        <authorList>
            <person name="Lee S.D."/>
            <person name="Kim I.S."/>
        </authorList>
    </citation>
    <scope>NUCLEOTIDE SEQUENCE</scope>
    <source>
        <strain evidence="1">YC3-6</strain>
    </source>
</reference>
<gene>
    <name evidence="1" type="ORF">JGU71_20395</name>
</gene>
<keyword evidence="2" id="KW-1185">Reference proteome</keyword>
<accession>A0A934U569</accession>